<accession>A0A097QYL4</accession>
<dbReference type="SUPFAM" id="SSF55729">
    <property type="entry name" value="Acyl-CoA N-acyltransferases (Nat)"/>
    <property type="match status" value="1"/>
</dbReference>
<reference evidence="4 5" key="1">
    <citation type="journal article" date="2014" name="Gut Pathog.">
        <title>Gene clusters of Hafnia alvei strain FB1 important in survival and pathogenesis: a draft genome perspective.</title>
        <authorList>
            <person name="Tan J.Y."/>
            <person name="Yin W.F."/>
            <person name="Chan K.G."/>
        </authorList>
    </citation>
    <scope>NUCLEOTIDE SEQUENCE [LARGE SCALE GENOMIC DNA]</scope>
    <source>
        <strain evidence="4 5">FB1</strain>
    </source>
</reference>
<evidence type="ECO:0000313" key="5">
    <source>
        <dbReference type="Proteomes" id="UP000029986"/>
    </source>
</evidence>
<dbReference type="Pfam" id="PF00583">
    <property type="entry name" value="Acetyltransf_1"/>
    <property type="match status" value="1"/>
</dbReference>
<dbReference type="HOGENOM" id="CLU_013985_34_6_6"/>
<organism evidence="4 5">
    <name type="scientific">Hafnia alvei FB1</name>
    <dbReference type="NCBI Taxonomy" id="1453496"/>
    <lineage>
        <taxon>Bacteria</taxon>
        <taxon>Pseudomonadati</taxon>
        <taxon>Pseudomonadota</taxon>
        <taxon>Gammaproteobacteria</taxon>
        <taxon>Enterobacterales</taxon>
        <taxon>Hafniaceae</taxon>
        <taxon>Hafnia</taxon>
    </lineage>
</organism>
<dbReference type="eggNOG" id="COG0456">
    <property type="taxonomic scope" value="Bacteria"/>
</dbReference>
<dbReference type="NCBIfam" id="NF007530">
    <property type="entry name" value="PRK10146.1"/>
    <property type="match status" value="1"/>
</dbReference>
<dbReference type="PATRIC" id="fig|1453496.5.peg.715"/>
<dbReference type="GeneID" id="56890328"/>
<dbReference type="CDD" id="cd04301">
    <property type="entry name" value="NAT_SF"/>
    <property type="match status" value="1"/>
</dbReference>
<dbReference type="RefSeq" id="WP_038501940.1">
    <property type="nucleotide sequence ID" value="NZ_CP009706.1"/>
</dbReference>
<dbReference type="InterPro" id="IPR016181">
    <property type="entry name" value="Acyl_CoA_acyltransferase"/>
</dbReference>
<evidence type="ECO:0000256" key="1">
    <source>
        <dbReference type="ARBA" id="ARBA00022679"/>
    </source>
</evidence>
<keyword evidence="5" id="KW-1185">Reference proteome</keyword>
<gene>
    <name evidence="4" type="ORF">AT03_03605</name>
</gene>
<dbReference type="InterPro" id="IPR050832">
    <property type="entry name" value="Bact_Acetyltransf"/>
</dbReference>
<feature type="domain" description="N-acetyltransferase" evidence="3">
    <location>
        <begin position="9"/>
        <end position="152"/>
    </location>
</feature>
<evidence type="ECO:0000259" key="3">
    <source>
        <dbReference type="PROSITE" id="PS51186"/>
    </source>
</evidence>
<dbReference type="GO" id="GO:0016747">
    <property type="term" value="F:acyltransferase activity, transferring groups other than amino-acyl groups"/>
    <property type="evidence" value="ECO:0007669"/>
    <property type="project" value="InterPro"/>
</dbReference>
<keyword evidence="2" id="KW-0012">Acyltransferase</keyword>
<dbReference type="PANTHER" id="PTHR43877:SF2">
    <property type="entry name" value="AMINOALKYLPHOSPHONATE N-ACETYLTRANSFERASE-RELATED"/>
    <property type="match status" value="1"/>
</dbReference>
<dbReference type="KEGG" id="hav:AT03_03605"/>
<protein>
    <submittedName>
        <fullName evidence="4">Aminoalkylphosphonic acid N-acetyltransferase</fullName>
    </submittedName>
</protein>
<dbReference type="EMBL" id="CP009706">
    <property type="protein sequence ID" value="AIU71569.1"/>
    <property type="molecule type" value="Genomic_DNA"/>
</dbReference>
<keyword evidence="1 4" id="KW-0808">Transferase</keyword>
<dbReference type="PANTHER" id="PTHR43877">
    <property type="entry name" value="AMINOALKYLPHOSPHONATE N-ACETYLTRANSFERASE-RELATED-RELATED"/>
    <property type="match status" value="1"/>
</dbReference>
<sequence length="152" mass="17529">MPETTSPHIILRPATALDENTVYHLMCELEQCEFDRLAFAKGYALNLANPNMHYALATQDGEVLGFISLHLQYHLHHVNWIAEIQELIITPQARGAGVGKRLLRWAEDTARELGAEQTELSTRATRYDAHRFYQREGYLHTHFRFVKPLSDQ</sequence>
<dbReference type="PROSITE" id="PS51186">
    <property type="entry name" value="GNAT"/>
    <property type="match status" value="1"/>
</dbReference>
<dbReference type="OrthoDB" id="9797826at2"/>
<dbReference type="Gene3D" id="3.40.630.30">
    <property type="match status" value="1"/>
</dbReference>
<dbReference type="InterPro" id="IPR000182">
    <property type="entry name" value="GNAT_dom"/>
</dbReference>
<dbReference type="Proteomes" id="UP000029986">
    <property type="component" value="Chromosome"/>
</dbReference>
<evidence type="ECO:0000313" key="4">
    <source>
        <dbReference type="EMBL" id="AIU71569.1"/>
    </source>
</evidence>
<proteinExistence type="predicted"/>
<name>A0A097QYL4_HAFAL</name>
<dbReference type="AlphaFoldDB" id="A0A097QYL4"/>
<evidence type="ECO:0000256" key="2">
    <source>
        <dbReference type="ARBA" id="ARBA00023315"/>
    </source>
</evidence>